<dbReference type="KEGG" id="bpt:Bpet4429"/>
<gene>
    <name evidence="2" type="ordered locus">Bpet4429</name>
</gene>
<dbReference type="STRING" id="94624.Bpet4429"/>
<dbReference type="eggNOG" id="ENOG5032Z8X">
    <property type="taxonomic scope" value="Bacteria"/>
</dbReference>
<dbReference type="AlphaFoldDB" id="A9ID89"/>
<evidence type="ECO:0000313" key="2">
    <source>
        <dbReference type="EMBL" id="CAP44780.1"/>
    </source>
</evidence>
<feature type="region of interest" description="Disordered" evidence="1">
    <location>
        <begin position="212"/>
        <end position="266"/>
    </location>
</feature>
<protein>
    <submittedName>
        <fullName evidence="2">Tail fiber protein, putative</fullName>
    </submittedName>
</protein>
<accession>A9ID89</accession>
<dbReference type="Proteomes" id="UP000001225">
    <property type="component" value="Chromosome"/>
</dbReference>
<organism evidence="2 3">
    <name type="scientific">Bordetella petrii (strain ATCC BAA-461 / DSM 12804 / CCUG 43448 / CIP 107267 / Se-1111R)</name>
    <dbReference type="NCBI Taxonomy" id="340100"/>
    <lineage>
        <taxon>Bacteria</taxon>
        <taxon>Pseudomonadati</taxon>
        <taxon>Pseudomonadota</taxon>
        <taxon>Betaproteobacteria</taxon>
        <taxon>Burkholderiales</taxon>
        <taxon>Alcaligenaceae</taxon>
        <taxon>Bordetella</taxon>
    </lineage>
</organism>
<evidence type="ECO:0000313" key="3">
    <source>
        <dbReference type="Proteomes" id="UP000001225"/>
    </source>
</evidence>
<name>A9ID89_BORPD</name>
<dbReference type="EMBL" id="AM902716">
    <property type="protein sequence ID" value="CAP44780.1"/>
    <property type="molecule type" value="Genomic_DNA"/>
</dbReference>
<reference evidence="2 3" key="1">
    <citation type="journal article" date="2008" name="BMC Genomics">
        <title>The missing link: Bordetella petrii is endowed with both the metabolic versatility of environmental bacteria and virulence traits of pathogenic Bordetellae.</title>
        <authorList>
            <person name="Gross R."/>
            <person name="Guzman C.A."/>
            <person name="Sebaihia M."/>
            <person name="Martins Dos Santos V.A."/>
            <person name="Pieper D.H."/>
            <person name="Koebnik R."/>
            <person name="Lechner M."/>
            <person name="Bartels D."/>
            <person name="Buhrmester J."/>
            <person name="Choudhuri J.V."/>
            <person name="Ebensen T."/>
            <person name="Gaigalat L."/>
            <person name="Herrmann S."/>
            <person name="Khachane A.N."/>
            <person name="Larisch C."/>
            <person name="Link S."/>
            <person name="Linke B."/>
            <person name="Meyer F."/>
            <person name="Mormann S."/>
            <person name="Nakunst D."/>
            <person name="Rueckert C."/>
            <person name="Schneiker-Bekel S."/>
            <person name="Schulze K."/>
            <person name="Vorhoelter F.J."/>
            <person name="Yevsa T."/>
            <person name="Engle J.T."/>
            <person name="Goldman W.E."/>
            <person name="Puehler A."/>
            <person name="Goebel U.B."/>
            <person name="Goesmann A."/>
            <person name="Bloecker H."/>
            <person name="Kaiser O."/>
            <person name="Martinez-Arias R."/>
        </authorList>
    </citation>
    <scope>NUCLEOTIDE SEQUENCE [LARGE SCALE GENOMIC DNA]</scope>
    <source>
        <strain evidence="3">ATCC BAA-461 / DSM 12804 / CCUG 43448 / CIP 107267 / Se-1111R</strain>
    </source>
</reference>
<evidence type="ECO:0000256" key="1">
    <source>
        <dbReference type="SAM" id="MobiDB-lite"/>
    </source>
</evidence>
<keyword evidence="3" id="KW-1185">Reference proteome</keyword>
<dbReference type="SUPFAM" id="SSF88874">
    <property type="entry name" value="Receptor-binding domain of short tail fibre protein gp12"/>
    <property type="match status" value="1"/>
</dbReference>
<feature type="compositionally biased region" description="Gly residues" evidence="1">
    <location>
        <begin position="220"/>
        <end position="231"/>
    </location>
</feature>
<sequence>MEKIGAFTDRVTSAGEWRNGDPASNVRATPMLAAYFNMLQRELVAVIEGAGLELDIGNDGQLFQAIASLASGNYLPRLATIPAQRLAGADEIYVAGWGEMVWTETEFFIGYRSPLCGRPVDGHTANPLVRELDAVGGLASKEVYAGLWGYAREQGLVVTQAEWETSIGAHLFVDVNATQFRLPDLRNMFRRYTGTDADTANARALGSRQFQSLQAHSHGHGGGSTASGTSGGAVRSIGPGTYSPTAEEGTAETRPENVAFPPRLHV</sequence>
<proteinExistence type="predicted"/>